<evidence type="ECO:0000256" key="3">
    <source>
        <dbReference type="ARBA" id="ARBA00022475"/>
    </source>
</evidence>
<name>A0A562T6C2_CHIJA</name>
<dbReference type="Proteomes" id="UP000316778">
    <property type="component" value="Unassembled WGS sequence"/>
</dbReference>
<dbReference type="PANTHER" id="PTHR30489:SF0">
    <property type="entry name" value="LIPOPROTEIN-RELEASING SYSTEM TRANSMEMBRANE PROTEIN LOLE"/>
    <property type="match status" value="1"/>
</dbReference>
<organism evidence="10 11">
    <name type="scientific">Chitinophaga japonensis</name>
    <name type="common">Flexibacter japonensis</name>
    <dbReference type="NCBI Taxonomy" id="104662"/>
    <lineage>
        <taxon>Bacteria</taxon>
        <taxon>Pseudomonadati</taxon>
        <taxon>Bacteroidota</taxon>
        <taxon>Chitinophagia</taxon>
        <taxon>Chitinophagales</taxon>
        <taxon>Chitinophagaceae</taxon>
        <taxon>Chitinophaga</taxon>
    </lineage>
</organism>
<keyword evidence="3" id="KW-1003">Cell membrane</keyword>
<comment type="subcellular location">
    <subcellularLocation>
        <location evidence="1">Cell membrane</location>
        <topology evidence="1">Multi-pass membrane protein</topology>
    </subcellularLocation>
</comment>
<dbReference type="AlphaFoldDB" id="A0A562T6C2"/>
<reference evidence="10 11" key="1">
    <citation type="journal article" date="2013" name="Stand. Genomic Sci.">
        <title>Genomic Encyclopedia of Type Strains, Phase I: The one thousand microbial genomes (KMG-I) project.</title>
        <authorList>
            <person name="Kyrpides N.C."/>
            <person name="Woyke T."/>
            <person name="Eisen J.A."/>
            <person name="Garrity G."/>
            <person name="Lilburn T.G."/>
            <person name="Beck B.J."/>
            <person name="Whitman W.B."/>
            <person name="Hugenholtz P."/>
            <person name="Klenk H.P."/>
        </authorList>
    </citation>
    <scope>NUCLEOTIDE SEQUENCE [LARGE SCALE GENOMIC DNA]</scope>
    <source>
        <strain evidence="10 11">DSM 13484</strain>
    </source>
</reference>
<feature type="domain" description="ABC3 transporter permease C-terminal" evidence="8">
    <location>
        <begin position="287"/>
        <end position="409"/>
    </location>
</feature>
<dbReference type="InterPro" id="IPR051447">
    <property type="entry name" value="Lipoprotein-release_system"/>
</dbReference>
<accession>A0A562T6C2</accession>
<feature type="transmembrane region" description="Helical" evidence="7">
    <location>
        <begin position="21"/>
        <end position="45"/>
    </location>
</feature>
<keyword evidence="4 7" id="KW-0812">Transmembrane</keyword>
<evidence type="ECO:0000259" key="8">
    <source>
        <dbReference type="Pfam" id="PF02687"/>
    </source>
</evidence>
<dbReference type="GO" id="GO:0044874">
    <property type="term" value="P:lipoprotein localization to outer membrane"/>
    <property type="evidence" value="ECO:0007669"/>
    <property type="project" value="TreeGrafter"/>
</dbReference>
<dbReference type="RefSeq" id="WP_211366241.1">
    <property type="nucleotide sequence ID" value="NZ_BAAAFY010000001.1"/>
</dbReference>
<protein>
    <submittedName>
        <fullName evidence="10">Lipoprotein-releasing system permease protein</fullName>
    </submittedName>
</protein>
<evidence type="ECO:0000256" key="5">
    <source>
        <dbReference type="ARBA" id="ARBA00022989"/>
    </source>
</evidence>
<sequence length="415" mass="45664">MNRLQFYIAFTHMRSKLKQTIVATAGVAFGIAVFIFMVSFIVGVGEYTWAVSMSQTPDVRLYNEVSANEVSILQQQYPADVNIVHHVKPKEEMLNLKDGRQAVKQLSQDPRVQAVAASLSTQVFYHLGAVNINGRILGIDVEAEDRLFNLSDKIITGSLEQLSTRPNSLVMGAGLARKLNVSTGDHLTVTTNRGGSFLVTVTGIFKTGLTAIDDEQSYASLNTVQRLLGVPASYITDIKVRLHDNEQAPELAAAWARRFDYSASDWQQDNATLLASERLRSLIVYGVAVTILMVAGFGIFNILTMMIYEKMKDIAILKAMGFSDRDVRWIFLAQALTIGVAGALAGLCFGFLMAWGISKVPYKSDIMISLDHLPVSFDIIYYVTAFCFGLITTTLAGFLPSRKAAKLDPINIIRG</sequence>
<keyword evidence="11" id="KW-1185">Reference proteome</keyword>
<evidence type="ECO:0000256" key="7">
    <source>
        <dbReference type="SAM" id="Phobius"/>
    </source>
</evidence>
<keyword evidence="10" id="KW-0449">Lipoprotein</keyword>
<evidence type="ECO:0000259" key="9">
    <source>
        <dbReference type="Pfam" id="PF12704"/>
    </source>
</evidence>
<dbReference type="Pfam" id="PF02687">
    <property type="entry name" value="FtsX"/>
    <property type="match status" value="1"/>
</dbReference>
<feature type="domain" description="MacB-like periplasmic core" evidence="9">
    <location>
        <begin position="20"/>
        <end position="255"/>
    </location>
</feature>
<evidence type="ECO:0000256" key="1">
    <source>
        <dbReference type="ARBA" id="ARBA00004651"/>
    </source>
</evidence>
<dbReference type="GO" id="GO:0098797">
    <property type="term" value="C:plasma membrane protein complex"/>
    <property type="evidence" value="ECO:0007669"/>
    <property type="project" value="TreeGrafter"/>
</dbReference>
<feature type="transmembrane region" description="Helical" evidence="7">
    <location>
        <begin position="329"/>
        <end position="357"/>
    </location>
</feature>
<feature type="transmembrane region" description="Helical" evidence="7">
    <location>
        <begin position="282"/>
        <end position="308"/>
    </location>
</feature>
<evidence type="ECO:0000256" key="4">
    <source>
        <dbReference type="ARBA" id="ARBA00022692"/>
    </source>
</evidence>
<dbReference type="EMBL" id="VLLG01000003">
    <property type="protein sequence ID" value="TWI89087.1"/>
    <property type="molecule type" value="Genomic_DNA"/>
</dbReference>
<comment type="similarity">
    <text evidence="2">Belongs to the ABC-4 integral membrane protein family. LolC/E subfamily.</text>
</comment>
<dbReference type="InterPro" id="IPR025857">
    <property type="entry name" value="MacB_PCD"/>
</dbReference>
<evidence type="ECO:0000313" key="11">
    <source>
        <dbReference type="Proteomes" id="UP000316778"/>
    </source>
</evidence>
<dbReference type="Pfam" id="PF12704">
    <property type="entry name" value="MacB_PCD"/>
    <property type="match status" value="1"/>
</dbReference>
<evidence type="ECO:0000256" key="6">
    <source>
        <dbReference type="ARBA" id="ARBA00023136"/>
    </source>
</evidence>
<dbReference type="PANTHER" id="PTHR30489">
    <property type="entry name" value="LIPOPROTEIN-RELEASING SYSTEM TRANSMEMBRANE PROTEIN LOLE"/>
    <property type="match status" value="1"/>
</dbReference>
<evidence type="ECO:0000256" key="2">
    <source>
        <dbReference type="ARBA" id="ARBA00005236"/>
    </source>
</evidence>
<keyword evidence="6 7" id="KW-0472">Membrane</keyword>
<gene>
    <name evidence="10" type="ORF">LX66_3180</name>
</gene>
<dbReference type="InterPro" id="IPR003838">
    <property type="entry name" value="ABC3_permease_C"/>
</dbReference>
<comment type="caution">
    <text evidence="10">The sequence shown here is derived from an EMBL/GenBank/DDBJ whole genome shotgun (WGS) entry which is preliminary data.</text>
</comment>
<evidence type="ECO:0000313" key="10">
    <source>
        <dbReference type="EMBL" id="TWI89087.1"/>
    </source>
</evidence>
<proteinExistence type="inferred from homology"/>
<keyword evidence="5 7" id="KW-1133">Transmembrane helix</keyword>
<feature type="transmembrane region" description="Helical" evidence="7">
    <location>
        <begin position="379"/>
        <end position="399"/>
    </location>
</feature>